<protein>
    <submittedName>
        <fullName evidence="2">D-alanine aminotransferase</fullName>
        <ecNumber evidence="2">2.6.1.21</ecNumber>
    </submittedName>
</protein>
<dbReference type="InterPro" id="IPR050571">
    <property type="entry name" value="Class-IV_PLP-Dep_Aminotrnsfr"/>
</dbReference>
<comment type="similarity">
    <text evidence="1">Belongs to the class-IV pyridoxal-phosphate-dependent aminotransferase family.</text>
</comment>
<dbReference type="RefSeq" id="WP_146395124.1">
    <property type="nucleotide sequence ID" value="NZ_SJPJ01000001.1"/>
</dbReference>
<dbReference type="Gene3D" id="3.30.470.10">
    <property type="match status" value="1"/>
</dbReference>
<dbReference type="Gene3D" id="3.20.10.10">
    <property type="entry name" value="D-amino Acid Aminotransferase, subunit A, domain 2"/>
    <property type="match status" value="1"/>
</dbReference>
<dbReference type="InterPro" id="IPR043132">
    <property type="entry name" value="BCAT-like_C"/>
</dbReference>
<dbReference type="InterPro" id="IPR043131">
    <property type="entry name" value="BCAT-like_N"/>
</dbReference>
<dbReference type="EMBL" id="SJPJ01000001">
    <property type="protein sequence ID" value="TWT80020.1"/>
    <property type="molecule type" value="Genomic_DNA"/>
</dbReference>
<dbReference type="Proteomes" id="UP000315010">
    <property type="component" value="Unassembled WGS sequence"/>
</dbReference>
<dbReference type="AlphaFoldDB" id="A0A5C5YYL3"/>
<dbReference type="GO" id="GO:0046394">
    <property type="term" value="P:carboxylic acid biosynthetic process"/>
    <property type="evidence" value="ECO:0007669"/>
    <property type="project" value="UniProtKB-ARBA"/>
</dbReference>
<dbReference type="EC" id="2.6.1.21" evidence="2"/>
<dbReference type="InterPro" id="IPR036038">
    <property type="entry name" value="Aminotransferase-like"/>
</dbReference>
<dbReference type="Pfam" id="PF01063">
    <property type="entry name" value="Aminotran_4"/>
    <property type="match status" value="1"/>
</dbReference>
<evidence type="ECO:0000313" key="2">
    <source>
        <dbReference type="EMBL" id="TWT80020.1"/>
    </source>
</evidence>
<dbReference type="GO" id="GO:0047810">
    <property type="term" value="F:D-alanine-2-oxoglutarate aminotransferase activity"/>
    <property type="evidence" value="ECO:0007669"/>
    <property type="project" value="UniProtKB-EC"/>
</dbReference>
<dbReference type="SUPFAM" id="SSF56752">
    <property type="entry name" value="D-aminoacid aminotransferase-like PLP-dependent enzymes"/>
    <property type="match status" value="1"/>
</dbReference>
<keyword evidence="2" id="KW-0032">Aminotransferase</keyword>
<dbReference type="PANTHER" id="PTHR42743">
    <property type="entry name" value="AMINO-ACID AMINOTRANSFERASE"/>
    <property type="match status" value="1"/>
</dbReference>
<organism evidence="2 3">
    <name type="scientific">Novipirellula herctigrandis</name>
    <dbReference type="NCBI Taxonomy" id="2527986"/>
    <lineage>
        <taxon>Bacteria</taxon>
        <taxon>Pseudomonadati</taxon>
        <taxon>Planctomycetota</taxon>
        <taxon>Planctomycetia</taxon>
        <taxon>Pirellulales</taxon>
        <taxon>Pirellulaceae</taxon>
        <taxon>Novipirellula</taxon>
    </lineage>
</organism>
<accession>A0A5C5YYL3</accession>
<dbReference type="InterPro" id="IPR001544">
    <property type="entry name" value="Aminotrans_IV"/>
</dbReference>
<name>A0A5C5YYL3_9BACT</name>
<gene>
    <name evidence="2" type="primary">dat</name>
    <name evidence="2" type="ORF">CA13_14320</name>
</gene>
<evidence type="ECO:0000313" key="3">
    <source>
        <dbReference type="Proteomes" id="UP000315010"/>
    </source>
</evidence>
<keyword evidence="2" id="KW-0808">Transferase</keyword>
<dbReference type="PANTHER" id="PTHR42743:SF4">
    <property type="entry name" value="BRANCHED-CHAIN-AMINO-ACID AMINOTRANSFERASE-RELATED"/>
    <property type="match status" value="1"/>
</dbReference>
<evidence type="ECO:0000256" key="1">
    <source>
        <dbReference type="ARBA" id="ARBA00009320"/>
    </source>
</evidence>
<keyword evidence="3" id="KW-1185">Reference proteome</keyword>
<sequence length="300" mass="33506">MAKPKTKRQPANAPSRLADSTAYFCGQWIKRAEIGLSVDDIGFLQGVTAVERMRTYSRNVFELPLHLKRFCHTACHLGIDSLPDEARFTELVSELLTRNAVMVQEQGDVGITLFATPGRAGSPSPTISLHLNSLDFELIDRRMREGQPLIITDVTQQPDQTWPRSLKVRSRLHYYLADQFASRFATDAAGVLVDQDGTITETSLANLAIVEAGEIISPLAEQVLAGVTQQVIEMIAIKQSIPWRKERIDVERFHSAHEVLCMGTTTGIWFASQINDGEARTPGRVYERLRDRFANDSPDV</sequence>
<dbReference type="OrthoDB" id="9805628at2"/>
<proteinExistence type="inferred from homology"/>
<comment type="caution">
    <text evidence="2">The sequence shown here is derived from an EMBL/GenBank/DDBJ whole genome shotgun (WGS) entry which is preliminary data.</text>
</comment>
<reference evidence="2 3" key="1">
    <citation type="submission" date="2019-02" db="EMBL/GenBank/DDBJ databases">
        <title>Deep-cultivation of Planctomycetes and their phenomic and genomic characterization uncovers novel biology.</title>
        <authorList>
            <person name="Wiegand S."/>
            <person name="Jogler M."/>
            <person name="Boedeker C."/>
            <person name="Pinto D."/>
            <person name="Vollmers J."/>
            <person name="Rivas-Marin E."/>
            <person name="Kohn T."/>
            <person name="Peeters S.H."/>
            <person name="Heuer A."/>
            <person name="Rast P."/>
            <person name="Oberbeckmann S."/>
            <person name="Bunk B."/>
            <person name="Jeske O."/>
            <person name="Meyerdierks A."/>
            <person name="Storesund J.E."/>
            <person name="Kallscheuer N."/>
            <person name="Luecker S."/>
            <person name="Lage O.M."/>
            <person name="Pohl T."/>
            <person name="Merkel B.J."/>
            <person name="Hornburger P."/>
            <person name="Mueller R.-W."/>
            <person name="Bruemmer F."/>
            <person name="Labrenz M."/>
            <person name="Spormann A.M."/>
            <person name="Op Den Camp H."/>
            <person name="Overmann J."/>
            <person name="Amann R."/>
            <person name="Jetten M.S.M."/>
            <person name="Mascher T."/>
            <person name="Medema M.H."/>
            <person name="Devos D.P."/>
            <person name="Kaster A.-K."/>
            <person name="Ovreas L."/>
            <person name="Rohde M."/>
            <person name="Galperin M.Y."/>
            <person name="Jogler C."/>
        </authorList>
    </citation>
    <scope>NUCLEOTIDE SEQUENCE [LARGE SCALE GENOMIC DNA]</scope>
    <source>
        <strain evidence="2 3">CA13</strain>
    </source>
</reference>